<dbReference type="NCBIfam" id="TIGR00975">
    <property type="entry name" value="3a0107s03"/>
    <property type="match status" value="1"/>
</dbReference>
<evidence type="ECO:0000313" key="9">
    <source>
        <dbReference type="Proteomes" id="UP000659904"/>
    </source>
</evidence>
<evidence type="ECO:0000256" key="3">
    <source>
        <dbReference type="ARBA" id="ARBA00022592"/>
    </source>
</evidence>
<dbReference type="Pfam" id="PF12849">
    <property type="entry name" value="PBP_like_2"/>
    <property type="match status" value="1"/>
</dbReference>
<evidence type="ECO:0000256" key="1">
    <source>
        <dbReference type="ARBA" id="ARBA00008725"/>
    </source>
</evidence>
<feature type="transmembrane region" description="Helical" evidence="5">
    <location>
        <begin position="505"/>
        <end position="524"/>
    </location>
</feature>
<keyword evidence="5" id="KW-0812">Transmembrane</keyword>
<comment type="similarity">
    <text evidence="1">Belongs to the PstS family.</text>
</comment>
<dbReference type="CDD" id="cd13565">
    <property type="entry name" value="PBP2_PstS"/>
    <property type="match status" value="1"/>
</dbReference>
<dbReference type="GO" id="GO:0043190">
    <property type="term" value="C:ATP-binding cassette (ABC) transporter complex"/>
    <property type="evidence" value="ECO:0007669"/>
    <property type="project" value="InterPro"/>
</dbReference>
<keyword evidence="5" id="KW-1133">Transmembrane helix</keyword>
<feature type="region of interest" description="Disordered" evidence="4">
    <location>
        <begin position="404"/>
        <end position="485"/>
    </location>
</feature>
<evidence type="ECO:0000313" key="8">
    <source>
        <dbReference type="EMBL" id="GIF96728.1"/>
    </source>
</evidence>
<proteinExistence type="inferred from homology"/>
<name>A0A8J3KCV9_9ACTN</name>
<dbReference type="InterPro" id="IPR024370">
    <property type="entry name" value="PBP_domain"/>
</dbReference>
<keyword evidence="3" id="KW-0592">Phosphate transport</keyword>
<dbReference type="PANTHER" id="PTHR42996">
    <property type="entry name" value="PHOSPHATE-BINDING PROTEIN PSTS"/>
    <property type="match status" value="1"/>
</dbReference>
<dbReference type="InterPro" id="IPR005673">
    <property type="entry name" value="ABC_phos-bd_PstS"/>
</dbReference>
<accession>A0A8J3KCV9</accession>
<dbReference type="PANTHER" id="PTHR42996:SF1">
    <property type="entry name" value="PHOSPHATE-BINDING PROTEIN PSTS"/>
    <property type="match status" value="1"/>
</dbReference>
<dbReference type="RefSeq" id="WP_301549429.1">
    <property type="nucleotide sequence ID" value="NZ_RAPR01000001.1"/>
</dbReference>
<dbReference type="AlphaFoldDB" id="A0A8J3KCV9"/>
<dbReference type="EMBL" id="BONH01000006">
    <property type="protein sequence ID" value="GIF96728.1"/>
    <property type="molecule type" value="Genomic_DNA"/>
</dbReference>
<comment type="caution">
    <text evidence="8">The sequence shown here is derived from an EMBL/GenBank/DDBJ whole genome shotgun (WGS) entry which is preliminary data.</text>
</comment>
<keyword evidence="9" id="KW-1185">Reference proteome</keyword>
<feature type="chain" id="PRO_5039526333" evidence="6">
    <location>
        <begin position="28"/>
        <end position="534"/>
    </location>
</feature>
<feature type="signal peptide" evidence="6">
    <location>
        <begin position="1"/>
        <end position="27"/>
    </location>
</feature>
<keyword evidence="5" id="KW-0472">Membrane</keyword>
<evidence type="ECO:0000256" key="5">
    <source>
        <dbReference type="SAM" id="Phobius"/>
    </source>
</evidence>
<evidence type="ECO:0000256" key="6">
    <source>
        <dbReference type="SAM" id="SignalP"/>
    </source>
</evidence>
<protein>
    <submittedName>
        <fullName evidence="8">Phosphate ABC transporter substrate-binding protein PstS</fullName>
    </submittedName>
</protein>
<reference evidence="8 9" key="1">
    <citation type="submission" date="2021-01" db="EMBL/GenBank/DDBJ databases">
        <title>Whole genome shotgun sequence of Catellatospora citrea NBRC 14495.</title>
        <authorList>
            <person name="Komaki H."/>
            <person name="Tamura T."/>
        </authorList>
    </citation>
    <scope>NUCLEOTIDE SEQUENCE [LARGE SCALE GENOMIC DNA]</scope>
    <source>
        <strain evidence="8 9">NBRC 14495</strain>
    </source>
</reference>
<dbReference type="GO" id="GO:0035435">
    <property type="term" value="P:phosphate ion transmembrane transport"/>
    <property type="evidence" value="ECO:0007669"/>
    <property type="project" value="InterPro"/>
</dbReference>
<dbReference type="GO" id="GO:0042301">
    <property type="term" value="F:phosphate ion binding"/>
    <property type="evidence" value="ECO:0007669"/>
    <property type="project" value="InterPro"/>
</dbReference>
<gene>
    <name evidence="8" type="primary">pstS</name>
    <name evidence="8" type="ORF">Cci01nite_18220</name>
</gene>
<dbReference type="Gene3D" id="3.40.190.10">
    <property type="entry name" value="Periplasmic binding protein-like II"/>
    <property type="match status" value="2"/>
</dbReference>
<keyword evidence="6" id="KW-0732">Signal</keyword>
<feature type="compositionally biased region" description="Gly residues" evidence="4">
    <location>
        <begin position="437"/>
        <end position="484"/>
    </location>
</feature>
<organism evidence="8 9">
    <name type="scientific">Catellatospora citrea</name>
    <dbReference type="NCBI Taxonomy" id="53366"/>
    <lineage>
        <taxon>Bacteria</taxon>
        <taxon>Bacillati</taxon>
        <taxon>Actinomycetota</taxon>
        <taxon>Actinomycetes</taxon>
        <taxon>Micromonosporales</taxon>
        <taxon>Micromonosporaceae</taxon>
        <taxon>Catellatospora</taxon>
    </lineage>
</organism>
<dbReference type="Proteomes" id="UP000659904">
    <property type="component" value="Unassembled WGS sequence"/>
</dbReference>
<feature type="compositionally biased region" description="Basic and acidic residues" evidence="4">
    <location>
        <begin position="404"/>
        <end position="413"/>
    </location>
</feature>
<keyword evidence="2" id="KW-0813">Transport</keyword>
<evidence type="ECO:0000256" key="4">
    <source>
        <dbReference type="SAM" id="MobiDB-lite"/>
    </source>
</evidence>
<dbReference type="SUPFAM" id="SSF53850">
    <property type="entry name" value="Periplasmic binding protein-like II"/>
    <property type="match status" value="1"/>
</dbReference>
<sequence>MMISRRRRWSARLLAAVLVMASVPITAAPAHAVAYVPISGAGSTWSGPAIIQWASNVTQYDMTVNYQAQGSSDGRNRFKAGTVDFGVSEIPYGLTDGGVTDLPPRRKFAYMPIVAGGTAFMYNLTIGDHRVTNLRLSGETIAKIFTGVITRWDDKQIKADNPRLTLPGRKIVPVVRSDGSGTTAQFTLWLSATYPELWNAYCRKAGRNSSPCGFTSDFPVVSGSGFVAQAGSDQVSGYTKNNVATITYVEYSYAKNANFPVAKMRNAAGYFIEPTAYSVAVALTEARIKSDLTQDLTRVYGNSDKRTYPLSSYSYMIIPVDEIPPGFSLEKGRSLSDFAYYFLCEGQRQAEDLGYSPLPVNLVTAAKQQVDRIKGAVPQAIDGRSCNNPTLTANGKNALAEKAPNPKECDLASRGDQCASGTGGARADTPLNPLPGSSGGATPSGGASAGPGGGTGDGDGTGTGTGDGTGSGQGAGGPGDGDGGQSDVYAVTVDLAAADRSQQRLFLLLAAAMLVAVVLLPPLVGRALRRRSAR</sequence>
<dbReference type="InterPro" id="IPR050962">
    <property type="entry name" value="Phosphate-bind_PstS"/>
</dbReference>
<evidence type="ECO:0000256" key="2">
    <source>
        <dbReference type="ARBA" id="ARBA00022448"/>
    </source>
</evidence>
<feature type="domain" description="PBP" evidence="7">
    <location>
        <begin position="30"/>
        <end position="344"/>
    </location>
</feature>
<evidence type="ECO:0000259" key="7">
    <source>
        <dbReference type="Pfam" id="PF12849"/>
    </source>
</evidence>